<evidence type="ECO:0000256" key="5">
    <source>
        <dbReference type="ARBA" id="ARBA00004479"/>
    </source>
</evidence>
<dbReference type="GeneID" id="103382435"/>
<evidence type="ECO:0000256" key="10">
    <source>
        <dbReference type="ARBA" id="ARBA00022475"/>
    </source>
</evidence>
<evidence type="ECO:0000256" key="18">
    <source>
        <dbReference type="ARBA" id="ARBA00031141"/>
    </source>
</evidence>
<dbReference type="InterPro" id="IPR017403">
    <property type="entry name" value="PODXL"/>
</dbReference>
<dbReference type="GO" id="GO:0016477">
    <property type="term" value="P:cell migration"/>
    <property type="evidence" value="ECO:0007669"/>
    <property type="project" value="InterPro"/>
</dbReference>
<dbReference type="GO" id="GO:0031528">
    <property type="term" value="C:microvillus membrane"/>
    <property type="evidence" value="ECO:0007669"/>
    <property type="project" value="TreeGrafter"/>
</dbReference>
<evidence type="ECO:0000256" key="12">
    <source>
        <dbReference type="ARBA" id="ARBA00022729"/>
    </source>
</evidence>
<evidence type="ECO:0000256" key="1">
    <source>
        <dbReference type="ARBA" id="ARBA00004105"/>
    </source>
</evidence>
<organism evidence="22 23">
    <name type="scientific">Cynoglossus semilaevis</name>
    <name type="common">Tongue sole</name>
    <dbReference type="NCBI Taxonomy" id="244447"/>
    <lineage>
        <taxon>Eukaryota</taxon>
        <taxon>Metazoa</taxon>
        <taxon>Chordata</taxon>
        <taxon>Craniata</taxon>
        <taxon>Vertebrata</taxon>
        <taxon>Euteleostomi</taxon>
        <taxon>Actinopterygii</taxon>
        <taxon>Neopterygii</taxon>
        <taxon>Teleostei</taxon>
        <taxon>Neoteleostei</taxon>
        <taxon>Acanthomorphata</taxon>
        <taxon>Carangaria</taxon>
        <taxon>Pleuronectiformes</taxon>
        <taxon>Pleuronectoidei</taxon>
        <taxon>Cynoglossidae</taxon>
        <taxon>Cynoglossinae</taxon>
        <taxon>Cynoglossus</taxon>
    </lineage>
</organism>
<feature type="compositionally biased region" description="Polar residues" evidence="19">
    <location>
        <begin position="180"/>
        <end position="199"/>
    </location>
</feature>
<name>A0A3P8UPD6_CYNSE</name>
<evidence type="ECO:0000313" key="22">
    <source>
        <dbReference type="Ensembl" id="ENSCSEP00000005048.1"/>
    </source>
</evidence>
<feature type="region of interest" description="Disordered" evidence="19">
    <location>
        <begin position="57"/>
        <end position="86"/>
    </location>
</feature>
<keyword evidence="10" id="KW-1003">Cell membrane</keyword>
<dbReference type="PANTHER" id="PTHR12067">
    <property type="entry name" value="PODOCALYXIN"/>
    <property type="match status" value="1"/>
</dbReference>
<evidence type="ECO:0000256" key="7">
    <source>
        <dbReference type="ARBA" id="ARBA00004510"/>
    </source>
</evidence>
<feature type="chain" id="PRO_5018311700" description="Podocalyxin" evidence="21">
    <location>
        <begin position="20"/>
        <end position="425"/>
    </location>
</feature>
<evidence type="ECO:0000256" key="2">
    <source>
        <dbReference type="ARBA" id="ARBA00004221"/>
    </source>
</evidence>
<evidence type="ECO:0000256" key="13">
    <source>
        <dbReference type="ARBA" id="ARBA00022889"/>
    </source>
</evidence>
<dbReference type="RefSeq" id="XP_008313458.1">
    <property type="nucleotide sequence ID" value="XM_008315236.3"/>
</dbReference>
<keyword evidence="14 20" id="KW-1133">Transmembrane helix</keyword>
<reference evidence="22" key="2">
    <citation type="submission" date="2025-08" db="UniProtKB">
        <authorList>
            <consortium name="Ensembl"/>
        </authorList>
    </citation>
    <scope>IDENTIFICATION</scope>
</reference>
<evidence type="ECO:0000256" key="20">
    <source>
        <dbReference type="SAM" id="Phobius"/>
    </source>
</evidence>
<keyword evidence="12 21" id="KW-0732">Signal</keyword>
<evidence type="ECO:0000256" key="9">
    <source>
        <dbReference type="ARBA" id="ARBA00017371"/>
    </source>
</evidence>
<evidence type="ECO:0000256" key="11">
    <source>
        <dbReference type="ARBA" id="ARBA00022692"/>
    </source>
</evidence>
<dbReference type="GeneTree" id="ENSGT00730000111314"/>
<comment type="subcellular location">
    <subcellularLocation>
        <location evidence="2">Apical cell membrane</location>
    </subcellularLocation>
    <subcellularLocation>
        <location evidence="6">Cell projection</location>
        <location evidence="6">Filopodium</location>
    </subcellularLocation>
    <subcellularLocation>
        <location evidence="7">Cell projection</location>
        <location evidence="7">Lamellipodium</location>
    </subcellularLocation>
    <subcellularLocation>
        <location evidence="1">Cell projection</location>
        <location evidence="1">Microvillus</location>
    </subcellularLocation>
    <subcellularLocation>
        <location evidence="4">Cell projection</location>
        <location evidence="4">Ruffle</location>
    </subcellularLocation>
    <subcellularLocation>
        <location evidence="3">Membrane raft</location>
    </subcellularLocation>
    <subcellularLocation>
        <location evidence="5">Membrane</location>
        <topology evidence="5">Single-pass type I membrane protein</topology>
    </subcellularLocation>
</comment>
<dbReference type="Pfam" id="PF06365">
    <property type="entry name" value="CD34_antigen"/>
    <property type="match status" value="1"/>
</dbReference>
<evidence type="ECO:0000256" key="19">
    <source>
        <dbReference type="SAM" id="MobiDB-lite"/>
    </source>
</evidence>
<dbReference type="GO" id="GO:0022408">
    <property type="term" value="P:negative regulation of cell-cell adhesion"/>
    <property type="evidence" value="ECO:0007669"/>
    <property type="project" value="TreeGrafter"/>
</dbReference>
<dbReference type="GO" id="GO:0016324">
    <property type="term" value="C:apical plasma membrane"/>
    <property type="evidence" value="ECO:0007669"/>
    <property type="project" value="UniProtKB-SubCell"/>
</dbReference>
<dbReference type="OMA" id="NDSWMVP"/>
<reference evidence="22 23" key="1">
    <citation type="journal article" date="2014" name="Nat. Genet.">
        <title>Whole-genome sequence of a flatfish provides insights into ZW sex chromosome evolution and adaptation to a benthic lifestyle.</title>
        <authorList>
            <person name="Chen S."/>
            <person name="Zhang G."/>
            <person name="Shao C."/>
            <person name="Huang Q."/>
            <person name="Liu G."/>
            <person name="Zhang P."/>
            <person name="Song W."/>
            <person name="An N."/>
            <person name="Chalopin D."/>
            <person name="Volff J.N."/>
            <person name="Hong Y."/>
            <person name="Li Q."/>
            <person name="Sha Z."/>
            <person name="Zhou H."/>
            <person name="Xie M."/>
            <person name="Yu Q."/>
            <person name="Liu Y."/>
            <person name="Xiang H."/>
            <person name="Wang N."/>
            <person name="Wu K."/>
            <person name="Yang C."/>
            <person name="Zhou Q."/>
            <person name="Liao X."/>
            <person name="Yang L."/>
            <person name="Hu Q."/>
            <person name="Zhang J."/>
            <person name="Meng L."/>
            <person name="Jin L."/>
            <person name="Tian Y."/>
            <person name="Lian J."/>
            <person name="Yang J."/>
            <person name="Miao G."/>
            <person name="Liu S."/>
            <person name="Liang Z."/>
            <person name="Yan F."/>
            <person name="Li Y."/>
            <person name="Sun B."/>
            <person name="Zhang H."/>
            <person name="Zhang J."/>
            <person name="Zhu Y."/>
            <person name="Du M."/>
            <person name="Zhao Y."/>
            <person name="Schartl M."/>
            <person name="Tang Q."/>
            <person name="Wang J."/>
        </authorList>
    </citation>
    <scope>NUCLEOTIDE SEQUENCE</scope>
</reference>
<evidence type="ECO:0000256" key="6">
    <source>
        <dbReference type="ARBA" id="ARBA00004486"/>
    </source>
</evidence>
<protein>
    <recommendedName>
        <fullName evidence="9">Podocalyxin</fullName>
    </recommendedName>
    <alternativeName>
        <fullName evidence="18">Podocalyxin-like protein 1</fullName>
    </alternativeName>
</protein>
<evidence type="ECO:0000256" key="16">
    <source>
        <dbReference type="ARBA" id="ARBA00023180"/>
    </source>
</evidence>
<feature type="compositionally biased region" description="Polar residues" evidence="19">
    <location>
        <begin position="57"/>
        <end position="74"/>
    </location>
</feature>
<dbReference type="Ensembl" id="ENSCSET00000005104.1">
    <property type="protein sequence ID" value="ENSCSEP00000005048.1"/>
    <property type="gene ID" value="ENSCSEG00000003268.1"/>
</dbReference>
<evidence type="ECO:0000256" key="14">
    <source>
        <dbReference type="ARBA" id="ARBA00022989"/>
    </source>
</evidence>
<keyword evidence="17" id="KW-0966">Cell projection</keyword>
<dbReference type="Proteomes" id="UP000265120">
    <property type="component" value="Chromosome 8"/>
</dbReference>
<evidence type="ECO:0000256" key="21">
    <source>
        <dbReference type="SAM" id="SignalP"/>
    </source>
</evidence>
<reference evidence="22" key="3">
    <citation type="submission" date="2025-09" db="UniProtKB">
        <authorList>
            <consortium name="Ensembl"/>
        </authorList>
    </citation>
    <scope>IDENTIFICATION</scope>
</reference>
<feature type="signal peptide" evidence="21">
    <location>
        <begin position="1"/>
        <end position="19"/>
    </location>
</feature>
<keyword evidence="15 20" id="KW-0472">Membrane</keyword>
<evidence type="ECO:0000256" key="15">
    <source>
        <dbReference type="ARBA" id="ARBA00023136"/>
    </source>
</evidence>
<evidence type="ECO:0000256" key="4">
    <source>
        <dbReference type="ARBA" id="ARBA00004466"/>
    </source>
</evidence>
<evidence type="ECO:0000313" key="23">
    <source>
        <dbReference type="Proteomes" id="UP000265120"/>
    </source>
</evidence>
<dbReference type="AlphaFoldDB" id="A0A3P8UPD6"/>
<dbReference type="GO" id="GO:0001726">
    <property type="term" value="C:ruffle"/>
    <property type="evidence" value="ECO:0007669"/>
    <property type="project" value="UniProtKB-SubCell"/>
</dbReference>
<keyword evidence="11 20" id="KW-0812">Transmembrane</keyword>
<dbReference type="PANTHER" id="PTHR12067:SF5">
    <property type="entry name" value="PODOCALYXIN"/>
    <property type="match status" value="1"/>
</dbReference>
<accession>A0A3P8UPD6</accession>
<sequence>MRIVWFLLSLSFLFCCVFAQNSSVTSVPVATDLTTTASASEVSTTLILGVKTVKTAATSRTDPQTTQTGTSSAGPITHPGITDAPTTGTVPVEIATSTASPPLVTSTSIAVVKTGNEPTTSPAIVTTPSSSMPTTLQTGQPDLTKTSNLKVTTPKVPTPEVSTPKVPTPKVPTAKVPTLEVSTDSTAVRQSTTFSVDASTNRKEEQTTTPEQTTPVDSFVPATTPSAIILQKSALQTTTSMATTTNPDKTFKYSLNSKHQVEGDKELTELCKRLMANMDNGSCTLTWREQNGRKLFGAPVIEGIVKPNVIQQYYDEVSKKPTDNKTLIAILASCGALLVMIFILAICASHHRRPYKENQFFLQQQLTEEMQTVENGYHDNPMLDIMEVQPEMQEKKLNREFNDSWIVPIENLLKEDIPDEEDTHL</sequence>
<keyword evidence="13" id="KW-0130">Cell adhesion</keyword>
<dbReference type="GO" id="GO:0030027">
    <property type="term" value="C:lamellipodium"/>
    <property type="evidence" value="ECO:0007669"/>
    <property type="project" value="UniProtKB-SubCell"/>
</dbReference>
<evidence type="ECO:0000256" key="8">
    <source>
        <dbReference type="ARBA" id="ARBA00007029"/>
    </source>
</evidence>
<dbReference type="STRING" id="244447.ENSCSEP00000005048"/>
<evidence type="ECO:0000256" key="3">
    <source>
        <dbReference type="ARBA" id="ARBA00004285"/>
    </source>
</evidence>
<feature type="compositionally biased region" description="Low complexity" evidence="19">
    <location>
        <begin position="150"/>
        <end position="165"/>
    </location>
</feature>
<feature type="region of interest" description="Disordered" evidence="19">
    <location>
        <begin position="115"/>
        <end position="220"/>
    </location>
</feature>
<keyword evidence="23" id="KW-1185">Reference proteome</keyword>
<dbReference type="InterPro" id="IPR013836">
    <property type="entry name" value="CD34/Podocalyxin"/>
</dbReference>
<evidence type="ECO:0000256" key="17">
    <source>
        <dbReference type="ARBA" id="ARBA00023273"/>
    </source>
</evidence>
<dbReference type="GO" id="GO:0007155">
    <property type="term" value="P:cell adhesion"/>
    <property type="evidence" value="ECO:0007669"/>
    <property type="project" value="UniProtKB-KW"/>
</dbReference>
<keyword evidence="16" id="KW-0325">Glycoprotein</keyword>
<dbReference type="CTD" id="5420"/>
<dbReference type="OrthoDB" id="9948358at2759"/>
<feature type="compositionally biased region" description="Polar residues" evidence="19">
    <location>
        <begin position="116"/>
        <end position="149"/>
    </location>
</feature>
<dbReference type="GO" id="GO:0045121">
    <property type="term" value="C:membrane raft"/>
    <property type="evidence" value="ECO:0007669"/>
    <property type="project" value="UniProtKB-SubCell"/>
</dbReference>
<feature type="transmembrane region" description="Helical" evidence="20">
    <location>
        <begin position="327"/>
        <end position="348"/>
    </location>
</feature>
<dbReference type="InParanoid" id="A0A3P8UPD6"/>
<dbReference type="GO" id="GO:0032534">
    <property type="term" value="P:regulation of microvillus assembly"/>
    <property type="evidence" value="ECO:0007669"/>
    <property type="project" value="TreeGrafter"/>
</dbReference>
<proteinExistence type="inferred from homology"/>
<comment type="similarity">
    <text evidence="8">Belongs to the podocalyxin family.</text>
</comment>
<dbReference type="KEGG" id="csem:103382435"/>
<dbReference type="GO" id="GO:0030175">
    <property type="term" value="C:filopodium"/>
    <property type="evidence" value="ECO:0007669"/>
    <property type="project" value="UniProtKB-SubCell"/>
</dbReference>
<dbReference type="GO" id="GO:0033634">
    <property type="term" value="P:positive regulation of cell-cell adhesion mediated by integrin"/>
    <property type="evidence" value="ECO:0007669"/>
    <property type="project" value="TreeGrafter"/>
</dbReference>